<dbReference type="EMBL" id="BGPR01002099">
    <property type="protein sequence ID" value="GBM67749.1"/>
    <property type="molecule type" value="Genomic_DNA"/>
</dbReference>
<accession>A0A4Y2HRS6</accession>
<dbReference type="AlphaFoldDB" id="A0A4Y2HRS6"/>
<evidence type="ECO:0000313" key="1">
    <source>
        <dbReference type="EMBL" id="GBM67749.1"/>
    </source>
</evidence>
<organism evidence="1 2">
    <name type="scientific">Araneus ventricosus</name>
    <name type="common">Orbweaver spider</name>
    <name type="synonym">Epeira ventricosa</name>
    <dbReference type="NCBI Taxonomy" id="182803"/>
    <lineage>
        <taxon>Eukaryota</taxon>
        <taxon>Metazoa</taxon>
        <taxon>Ecdysozoa</taxon>
        <taxon>Arthropoda</taxon>
        <taxon>Chelicerata</taxon>
        <taxon>Arachnida</taxon>
        <taxon>Araneae</taxon>
        <taxon>Araneomorphae</taxon>
        <taxon>Entelegynae</taxon>
        <taxon>Araneoidea</taxon>
        <taxon>Araneidae</taxon>
        <taxon>Araneus</taxon>
    </lineage>
</organism>
<gene>
    <name evidence="1" type="ORF">AVEN_188587_1</name>
</gene>
<protein>
    <submittedName>
        <fullName evidence="1">Uncharacterized protein</fullName>
    </submittedName>
</protein>
<comment type="caution">
    <text evidence="1">The sequence shown here is derived from an EMBL/GenBank/DDBJ whole genome shotgun (WGS) entry which is preliminary data.</text>
</comment>
<evidence type="ECO:0000313" key="2">
    <source>
        <dbReference type="Proteomes" id="UP000499080"/>
    </source>
</evidence>
<name>A0A4Y2HRS6_ARAVE</name>
<proteinExistence type="predicted"/>
<reference evidence="1 2" key="1">
    <citation type="journal article" date="2019" name="Sci. Rep.">
        <title>Orb-weaving spider Araneus ventricosus genome elucidates the spidroin gene catalogue.</title>
        <authorList>
            <person name="Kono N."/>
            <person name="Nakamura H."/>
            <person name="Ohtoshi R."/>
            <person name="Moran D.A.P."/>
            <person name="Shinohara A."/>
            <person name="Yoshida Y."/>
            <person name="Fujiwara M."/>
            <person name="Mori M."/>
            <person name="Tomita M."/>
            <person name="Arakawa K."/>
        </authorList>
    </citation>
    <scope>NUCLEOTIDE SEQUENCE [LARGE SCALE GENOMIC DNA]</scope>
</reference>
<dbReference type="Proteomes" id="UP000499080">
    <property type="component" value="Unassembled WGS sequence"/>
</dbReference>
<keyword evidence="2" id="KW-1185">Reference proteome</keyword>
<sequence>MDDVNRALQLQGSGFSLLTPKSGKGWFGQFLPGTDEDSHCRSDRYKGSSPTLRGKKGPAMAALTIHLFQNCASTCANSNLPSSFGRI</sequence>